<evidence type="ECO:0000313" key="2">
    <source>
        <dbReference type="EMBL" id="KAH3728715.1"/>
    </source>
</evidence>
<dbReference type="GO" id="GO:0005524">
    <property type="term" value="F:ATP binding"/>
    <property type="evidence" value="ECO:0007669"/>
    <property type="project" value="TreeGrafter"/>
</dbReference>
<dbReference type="GO" id="GO:0043027">
    <property type="term" value="F:cysteine-type endopeptidase inhibitor activity involved in apoptotic process"/>
    <property type="evidence" value="ECO:0007669"/>
    <property type="project" value="InterPro"/>
</dbReference>
<proteinExistence type="predicted"/>
<organism evidence="2 3">
    <name type="scientific">Dreissena polymorpha</name>
    <name type="common">Zebra mussel</name>
    <name type="synonym">Mytilus polymorpha</name>
    <dbReference type="NCBI Taxonomy" id="45954"/>
    <lineage>
        <taxon>Eukaryota</taxon>
        <taxon>Metazoa</taxon>
        <taxon>Spiralia</taxon>
        <taxon>Lophotrochozoa</taxon>
        <taxon>Mollusca</taxon>
        <taxon>Bivalvia</taxon>
        <taxon>Autobranchia</taxon>
        <taxon>Heteroconchia</taxon>
        <taxon>Euheterodonta</taxon>
        <taxon>Imparidentia</taxon>
        <taxon>Neoheterodontei</taxon>
        <taxon>Myida</taxon>
        <taxon>Dreissenoidea</taxon>
        <taxon>Dreissenidae</taxon>
        <taxon>Dreissena</taxon>
    </lineage>
</organism>
<dbReference type="GO" id="GO:0043066">
    <property type="term" value="P:negative regulation of apoptotic process"/>
    <property type="evidence" value="ECO:0007669"/>
    <property type="project" value="InterPro"/>
</dbReference>
<dbReference type="InterPro" id="IPR001370">
    <property type="entry name" value="BIR_rpt"/>
</dbReference>
<reference evidence="2" key="1">
    <citation type="journal article" date="2019" name="bioRxiv">
        <title>The Genome of the Zebra Mussel, Dreissena polymorpha: A Resource for Invasive Species Research.</title>
        <authorList>
            <person name="McCartney M.A."/>
            <person name="Auch B."/>
            <person name="Kono T."/>
            <person name="Mallez S."/>
            <person name="Zhang Y."/>
            <person name="Obille A."/>
            <person name="Becker A."/>
            <person name="Abrahante J.E."/>
            <person name="Garbe J."/>
            <person name="Badalamenti J.P."/>
            <person name="Herman A."/>
            <person name="Mangelson H."/>
            <person name="Liachko I."/>
            <person name="Sullivan S."/>
            <person name="Sone E.D."/>
            <person name="Koren S."/>
            <person name="Silverstein K.A.T."/>
            <person name="Beckman K.B."/>
            <person name="Gohl D.M."/>
        </authorList>
    </citation>
    <scope>NUCLEOTIDE SEQUENCE</scope>
    <source>
        <strain evidence="2">Duluth1</strain>
        <tissue evidence="2">Whole animal</tissue>
    </source>
</reference>
<evidence type="ECO:0000313" key="3">
    <source>
        <dbReference type="Proteomes" id="UP000828390"/>
    </source>
</evidence>
<dbReference type="GO" id="GO:0042742">
    <property type="term" value="P:defense response to bacterium"/>
    <property type="evidence" value="ECO:0007669"/>
    <property type="project" value="TreeGrafter"/>
</dbReference>
<dbReference type="PANTHER" id="PTHR46914:SF1">
    <property type="entry name" value="BACULOVIRAL IAP REPEAT-CONTAINING PROTEIN 1"/>
    <property type="match status" value="1"/>
</dbReference>
<comment type="caution">
    <text evidence="2">The sequence shown here is derived from an EMBL/GenBank/DDBJ whole genome shotgun (WGS) entry which is preliminary data.</text>
</comment>
<dbReference type="Pfam" id="PF00653">
    <property type="entry name" value="BIR"/>
    <property type="match status" value="1"/>
</dbReference>
<dbReference type="Proteomes" id="UP000828390">
    <property type="component" value="Unassembled WGS sequence"/>
</dbReference>
<dbReference type="PROSITE" id="PS50143">
    <property type="entry name" value="BIR_REPEAT_2"/>
    <property type="match status" value="1"/>
</dbReference>
<dbReference type="SUPFAM" id="SSF57924">
    <property type="entry name" value="Inhibitor of apoptosis (IAP) repeat"/>
    <property type="match status" value="1"/>
</dbReference>
<name>A0A9D4CNJ8_DREPO</name>
<dbReference type="SMART" id="SM00238">
    <property type="entry name" value="BIR"/>
    <property type="match status" value="1"/>
</dbReference>
<keyword evidence="3" id="KW-1185">Reference proteome</keyword>
<dbReference type="GO" id="GO:0072557">
    <property type="term" value="C:IPAF inflammasome complex"/>
    <property type="evidence" value="ECO:0007669"/>
    <property type="project" value="TreeGrafter"/>
</dbReference>
<dbReference type="AlphaFoldDB" id="A0A9D4CNJ8"/>
<protein>
    <submittedName>
        <fullName evidence="2">Uncharacterized protein</fullName>
    </submittedName>
</protein>
<dbReference type="GO" id="GO:0016045">
    <property type="term" value="P:detection of bacterium"/>
    <property type="evidence" value="ECO:0007669"/>
    <property type="project" value="TreeGrafter"/>
</dbReference>
<dbReference type="EMBL" id="JAIWYP010000012">
    <property type="protein sequence ID" value="KAH3728715.1"/>
    <property type="molecule type" value="Genomic_DNA"/>
</dbReference>
<dbReference type="PANTHER" id="PTHR46914">
    <property type="entry name" value="BACULOVIRAL IAP REPEAT-CONTAINING PROTEIN 1"/>
    <property type="match status" value="1"/>
</dbReference>
<gene>
    <name evidence="2" type="ORF">DPMN_054675</name>
</gene>
<accession>A0A9D4CNJ8</accession>
<feature type="region of interest" description="Disordered" evidence="1">
    <location>
        <begin position="100"/>
        <end position="128"/>
    </location>
</feature>
<sequence>MQSSLDCYLKEMMRTDSLALMRYEWARLKSFERFEAANVSVIRLAQNGLFYTGTRMTVQCFACGFQYNNWTNDSQVWMVHERLKPDCTFLSNTSASANVPIHSHGDRNDLTDNRTVYQGRGRKRKHKR</sequence>
<reference evidence="2" key="2">
    <citation type="submission" date="2020-11" db="EMBL/GenBank/DDBJ databases">
        <authorList>
            <person name="McCartney M.A."/>
            <person name="Auch B."/>
            <person name="Kono T."/>
            <person name="Mallez S."/>
            <person name="Becker A."/>
            <person name="Gohl D.M."/>
            <person name="Silverstein K.A.T."/>
            <person name="Koren S."/>
            <person name="Bechman K.B."/>
            <person name="Herman A."/>
            <person name="Abrahante J.E."/>
            <person name="Garbe J."/>
        </authorList>
    </citation>
    <scope>NUCLEOTIDE SEQUENCE</scope>
    <source>
        <strain evidence="2">Duluth1</strain>
        <tissue evidence="2">Whole animal</tissue>
    </source>
</reference>
<dbReference type="Gene3D" id="1.10.1170.10">
    <property type="entry name" value="Inhibitor Of Apoptosis Protein (2mihbC-IAP-1), Chain A"/>
    <property type="match status" value="1"/>
</dbReference>
<dbReference type="InterPro" id="IPR028789">
    <property type="entry name" value="Naip"/>
</dbReference>
<evidence type="ECO:0000256" key="1">
    <source>
        <dbReference type="SAM" id="MobiDB-lite"/>
    </source>
</evidence>
<feature type="compositionally biased region" description="Basic and acidic residues" evidence="1">
    <location>
        <begin position="103"/>
        <end position="112"/>
    </location>
</feature>